<name>A0A1J5J6M9_9BACT</name>
<evidence type="ECO:0000256" key="2">
    <source>
        <dbReference type="ARBA" id="ARBA00011838"/>
    </source>
</evidence>
<dbReference type="Gene3D" id="3.30.1390.20">
    <property type="entry name" value="Ribosomal protein L30, ferredoxin-like fold domain"/>
    <property type="match status" value="1"/>
</dbReference>
<dbReference type="SUPFAM" id="SSF55129">
    <property type="entry name" value="Ribosomal protein L30p/L7e"/>
    <property type="match status" value="1"/>
</dbReference>
<protein>
    <recommendedName>
        <fullName evidence="5">50S ribosomal protein L30</fullName>
    </recommendedName>
</protein>
<proteinExistence type="inferred from homology"/>
<dbReference type="AlphaFoldDB" id="A0A1J5J6M9"/>
<dbReference type="PANTHER" id="PTHR15892:SF2">
    <property type="entry name" value="LARGE RIBOSOMAL SUBUNIT PROTEIN UL30M"/>
    <property type="match status" value="1"/>
</dbReference>
<comment type="caution">
    <text evidence="7">The sequence shown here is derived from an EMBL/GenBank/DDBJ whole genome shotgun (WGS) entry which is preliminary data.</text>
</comment>
<reference evidence="7 8" key="1">
    <citation type="journal article" date="2016" name="Environ. Microbiol.">
        <title>Genomic resolution of a cold subsurface aquifer community provides metabolic insights for novel microbes adapted to high CO concentrations.</title>
        <authorList>
            <person name="Probst A.J."/>
            <person name="Castelle C.J."/>
            <person name="Singh A."/>
            <person name="Brown C.T."/>
            <person name="Anantharaman K."/>
            <person name="Sharon I."/>
            <person name="Hug L.A."/>
            <person name="Burstein D."/>
            <person name="Emerson J.B."/>
            <person name="Thomas B.C."/>
            <person name="Banfield J.F."/>
        </authorList>
    </citation>
    <scope>NUCLEOTIDE SEQUENCE [LARGE SCALE GENOMIC DNA]</scope>
    <source>
        <strain evidence="7">CG2_30_54_11</strain>
    </source>
</reference>
<keyword evidence="3 7" id="KW-0689">Ribosomal protein</keyword>
<feature type="domain" description="Large ribosomal subunit protein uL30-like ferredoxin-like fold" evidence="6">
    <location>
        <begin position="4"/>
        <end position="54"/>
    </location>
</feature>
<evidence type="ECO:0000313" key="7">
    <source>
        <dbReference type="EMBL" id="OIP99184.1"/>
    </source>
</evidence>
<keyword evidence="4" id="KW-0687">Ribonucleoprotein</keyword>
<dbReference type="GO" id="GO:0003735">
    <property type="term" value="F:structural constituent of ribosome"/>
    <property type="evidence" value="ECO:0007669"/>
    <property type="project" value="InterPro"/>
</dbReference>
<dbReference type="InterPro" id="IPR005996">
    <property type="entry name" value="Ribosomal_uL30_bac-type"/>
</dbReference>
<dbReference type="EMBL" id="MNZT01000016">
    <property type="protein sequence ID" value="OIP99184.1"/>
    <property type="molecule type" value="Genomic_DNA"/>
</dbReference>
<comment type="subunit">
    <text evidence="2">Part of the 50S ribosomal subunit.</text>
</comment>
<dbReference type="Proteomes" id="UP000183245">
    <property type="component" value="Unassembled WGS sequence"/>
</dbReference>
<gene>
    <name evidence="7" type="ORF">AUK40_00920</name>
</gene>
<dbReference type="GO" id="GO:0006412">
    <property type="term" value="P:translation"/>
    <property type="evidence" value="ECO:0007669"/>
    <property type="project" value="InterPro"/>
</dbReference>
<dbReference type="InterPro" id="IPR036919">
    <property type="entry name" value="Ribo_uL30_ferredoxin-like_sf"/>
</dbReference>
<sequence length="63" mass="6981">MKQLKITLTRGLAGKKKEQLKTVHALGLRKVNQSVIKPDCATVRGMTDSIVHLIQIEEIKSNA</sequence>
<organism evidence="7 8">
    <name type="scientific">Candidatus Wirthbacteria bacterium CG2_30_54_11</name>
    <dbReference type="NCBI Taxonomy" id="1817892"/>
    <lineage>
        <taxon>Bacteria</taxon>
        <taxon>Candidatus Wirthbacteria</taxon>
    </lineage>
</organism>
<evidence type="ECO:0000313" key="8">
    <source>
        <dbReference type="Proteomes" id="UP000183245"/>
    </source>
</evidence>
<dbReference type="PIRSF" id="PIRSF002211">
    <property type="entry name" value="Ribosomal_L30_bac-type"/>
    <property type="match status" value="1"/>
</dbReference>
<evidence type="ECO:0000256" key="5">
    <source>
        <dbReference type="ARBA" id="ARBA00035492"/>
    </source>
</evidence>
<accession>A0A1J5J6M9</accession>
<dbReference type="CDD" id="cd01658">
    <property type="entry name" value="Ribosomal_L30"/>
    <property type="match status" value="1"/>
</dbReference>
<dbReference type="InterPro" id="IPR016082">
    <property type="entry name" value="Ribosomal_uL30_ferredoxin-like"/>
</dbReference>
<dbReference type="PANTHER" id="PTHR15892">
    <property type="entry name" value="MITOCHONDRIAL RIBOSOMAL PROTEIN L30"/>
    <property type="match status" value="1"/>
</dbReference>
<dbReference type="NCBIfam" id="TIGR01308">
    <property type="entry name" value="rpmD_bact"/>
    <property type="match status" value="1"/>
</dbReference>
<dbReference type="HAMAP" id="MF_01371_B">
    <property type="entry name" value="Ribosomal_uL30_B"/>
    <property type="match status" value="1"/>
</dbReference>
<dbReference type="GO" id="GO:0022625">
    <property type="term" value="C:cytosolic large ribosomal subunit"/>
    <property type="evidence" value="ECO:0007669"/>
    <property type="project" value="TreeGrafter"/>
</dbReference>
<evidence type="ECO:0000256" key="3">
    <source>
        <dbReference type="ARBA" id="ARBA00022980"/>
    </source>
</evidence>
<dbReference type="Pfam" id="PF00327">
    <property type="entry name" value="Ribosomal_L30"/>
    <property type="match status" value="1"/>
</dbReference>
<evidence type="ECO:0000259" key="6">
    <source>
        <dbReference type="Pfam" id="PF00327"/>
    </source>
</evidence>
<comment type="similarity">
    <text evidence="1">Belongs to the universal ribosomal protein uL30 family.</text>
</comment>
<evidence type="ECO:0000256" key="4">
    <source>
        <dbReference type="ARBA" id="ARBA00023274"/>
    </source>
</evidence>
<evidence type="ECO:0000256" key="1">
    <source>
        <dbReference type="ARBA" id="ARBA00007594"/>
    </source>
</evidence>
<dbReference type="STRING" id="1817892.AUK40_00920"/>